<dbReference type="OrthoDB" id="9811720at2"/>
<evidence type="ECO:0000313" key="4">
    <source>
        <dbReference type="Proteomes" id="UP000197097"/>
    </source>
</evidence>
<dbReference type="Proteomes" id="UP000197097">
    <property type="component" value="Unassembled WGS sequence"/>
</dbReference>
<gene>
    <name evidence="3" type="ORF">CDQ91_17205</name>
</gene>
<dbReference type="PANTHER" id="PTHR33741">
    <property type="entry name" value="TRANSMEMBRANE PROTEIN DDB_G0269096-RELATED"/>
    <property type="match status" value="1"/>
</dbReference>
<protein>
    <submittedName>
        <fullName evidence="3">HPP family protein</fullName>
    </submittedName>
</protein>
<name>A0A246JJS0_9SPHN</name>
<accession>A0A246JJS0</accession>
<feature type="transmembrane region" description="Helical" evidence="1">
    <location>
        <begin position="77"/>
        <end position="95"/>
    </location>
</feature>
<dbReference type="InterPro" id="IPR058581">
    <property type="entry name" value="TM_HPP"/>
</dbReference>
<keyword evidence="4" id="KW-1185">Reference proteome</keyword>
<feature type="domain" description="HPP transmembrane region" evidence="2">
    <location>
        <begin position="20"/>
        <end position="174"/>
    </location>
</feature>
<comment type="caution">
    <text evidence="3">The sequence shown here is derived from an EMBL/GenBank/DDBJ whole genome shotgun (WGS) entry which is preliminary data.</text>
</comment>
<dbReference type="AlphaFoldDB" id="A0A246JJS0"/>
<feature type="transmembrane region" description="Helical" evidence="1">
    <location>
        <begin position="26"/>
        <end position="47"/>
    </location>
</feature>
<organism evidence="3 4">
    <name type="scientific">Sphingopyxis witflariensis</name>
    <dbReference type="NCBI Taxonomy" id="173675"/>
    <lineage>
        <taxon>Bacteria</taxon>
        <taxon>Pseudomonadati</taxon>
        <taxon>Pseudomonadota</taxon>
        <taxon>Alphaproteobacteria</taxon>
        <taxon>Sphingomonadales</taxon>
        <taxon>Sphingomonadaceae</taxon>
        <taxon>Sphingopyxis</taxon>
    </lineage>
</organism>
<reference evidence="3 4" key="1">
    <citation type="journal article" date="2002" name="Int. J. Syst. Evol. Microbiol.">
        <title>Sphingopyxis witflariensis sp. nov., isolated from activated sludge.</title>
        <authorList>
            <person name="Kampfer P."/>
            <person name="Witzenberger R."/>
            <person name="Denner E.B."/>
            <person name="Busse H.J."/>
            <person name="Neef A."/>
        </authorList>
    </citation>
    <scope>NUCLEOTIDE SEQUENCE [LARGE SCALE GENOMIC DNA]</scope>
    <source>
        <strain evidence="3 4">DSM 14551</strain>
    </source>
</reference>
<dbReference type="PANTHER" id="PTHR33741:SF5">
    <property type="entry name" value="TRANSMEMBRANE PROTEIN DDB_G0269096-RELATED"/>
    <property type="match status" value="1"/>
</dbReference>
<feature type="transmembrane region" description="Helical" evidence="1">
    <location>
        <begin position="101"/>
        <end position="118"/>
    </location>
</feature>
<keyword evidence="1" id="KW-1133">Transmembrane helix</keyword>
<keyword evidence="1" id="KW-0812">Transmembrane</keyword>
<feature type="transmembrane region" description="Helical" evidence="1">
    <location>
        <begin position="147"/>
        <end position="166"/>
    </location>
</feature>
<evidence type="ECO:0000256" key="1">
    <source>
        <dbReference type="SAM" id="Phobius"/>
    </source>
</evidence>
<dbReference type="InterPro" id="IPR007065">
    <property type="entry name" value="HPP"/>
</dbReference>
<evidence type="ECO:0000313" key="3">
    <source>
        <dbReference type="EMBL" id="OWQ92888.1"/>
    </source>
</evidence>
<dbReference type="Pfam" id="PF04982">
    <property type="entry name" value="TM_HPP"/>
    <property type="match status" value="1"/>
</dbReference>
<sequence>MLFRSKAAARLLFVPLLAGASLRDRVLACLGALIGVSVVGVAGLALFPASIPWIVAPIGASTVLLFAVPASPLAQPWSIVGGNSISAVVGVLVVHYVHDPVTAATLAVAAAILVMSLLRCLHPPGGAAALSAVLASSLIEAGGPGAFLIPVVVNSLLLTSVGWLFHRYSGHSYPHRPAPVEGRVLPPDSVSGLLMEDIDSALADLGETFDISREDLALLLARAEVHAAERIHKR</sequence>
<keyword evidence="1" id="KW-0472">Membrane</keyword>
<dbReference type="EMBL" id="NISJ01000011">
    <property type="protein sequence ID" value="OWQ92888.1"/>
    <property type="molecule type" value="Genomic_DNA"/>
</dbReference>
<evidence type="ECO:0000259" key="2">
    <source>
        <dbReference type="Pfam" id="PF04982"/>
    </source>
</evidence>
<proteinExistence type="predicted"/>